<evidence type="ECO:0000313" key="12">
    <source>
        <dbReference type="EMBL" id="MBI5169426.1"/>
    </source>
</evidence>
<dbReference type="EMBL" id="JACRIW010000052">
    <property type="protein sequence ID" value="MBI5169426.1"/>
    <property type="molecule type" value="Genomic_DNA"/>
</dbReference>
<dbReference type="SMART" id="SM00065">
    <property type="entry name" value="GAF"/>
    <property type="match status" value="1"/>
</dbReference>
<keyword evidence="8" id="KW-0902">Two-component regulatory system</keyword>
<sequence length="774" mass="83748">MYASIARYLKRHRTRLAEAIASPLERPLGTETALEEARGFVSELESAFQSSDSTAFLHQVRGAVERWSSLGASRGAVGEALVALVRAQGRHVPRGGSQGWGAELGPILEFIPAPMVFVDAELRITCANGAFRELACERGDVLVGMRMPELLAGDPASHERSAPGQAQDALELDRVRLRVRPDQDLMVSRVPFAPNGRLSGWFVSFSADASRAIADATLADMLEREKRQKEKFAALLEVSHAVVNSLDLNTILGTIAKLVRQVIQTDECSVFLFDEAEQVLVPVVCDARSYMEEMMAVRLKLGEGITGMVAQTGRGEIVNDAEADPRAVTVPGTPPEQTALLCVPLLSRDKVVGVITLTRIGPRGFQTEDLELATLFAGQCSAAIANARLYENMKVAFDELRQTQAQLVQSAKLNALGEMAGGVAHDFNNILAAILGRTQLLLQTNTDSDLRRQLGVIEQAALDGAHTVRRVQEFTRVRQDERFETLDINQVLLGVLELTRPAWETGAKRRGVQVDVHLELQANLPTAGNASELREVFTNLVLNALDAMPDGGGLWITSENGHDAVRVQVRDSGVGMDEETRAKIFDPFFTTKEIKGTGLGLSVAYGIVSRHRGAIEVQSEPGVGTVFTLEFPVGAIESESQAADSTLTPESRRVLVVDDEQTVLEVLVDLLAAMGMQVTRAHGGPAGVEALGRDTFDVVFTDLGMPDVNGWDLALTAKACANPPDVVLVTGWGFQLEEEAAASRGVDLVMAKPFSWEDVENALRVLSARKLRAA</sequence>
<protein>
    <recommendedName>
        <fullName evidence="2">histidine kinase</fullName>
        <ecNumber evidence="2">2.7.13.3</ecNumber>
    </recommendedName>
</protein>
<dbReference type="SUPFAM" id="SSF55781">
    <property type="entry name" value="GAF domain-like"/>
    <property type="match status" value="1"/>
</dbReference>
<dbReference type="Gene3D" id="3.30.565.10">
    <property type="entry name" value="Histidine kinase-like ATPase, C-terminal domain"/>
    <property type="match status" value="1"/>
</dbReference>
<evidence type="ECO:0000256" key="7">
    <source>
        <dbReference type="ARBA" id="ARBA00022840"/>
    </source>
</evidence>
<evidence type="ECO:0000256" key="5">
    <source>
        <dbReference type="ARBA" id="ARBA00022741"/>
    </source>
</evidence>
<dbReference type="Pfam" id="PF13185">
    <property type="entry name" value="GAF_2"/>
    <property type="match status" value="1"/>
</dbReference>
<proteinExistence type="predicted"/>
<dbReference type="Pfam" id="PF00072">
    <property type="entry name" value="Response_reg"/>
    <property type="match status" value="1"/>
</dbReference>
<evidence type="ECO:0000256" key="2">
    <source>
        <dbReference type="ARBA" id="ARBA00012438"/>
    </source>
</evidence>
<dbReference type="PROSITE" id="PS50109">
    <property type="entry name" value="HIS_KIN"/>
    <property type="match status" value="1"/>
</dbReference>
<dbReference type="InterPro" id="IPR003018">
    <property type="entry name" value="GAF"/>
</dbReference>
<dbReference type="SUPFAM" id="SSF47384">
    <property type="entry name" value="Homodimeric domain of signal transducing histidine kinase"/>
    <property type="match status" value="1"/>
</dbReference>
<dbReference type="Pfam" id="PF00512">
    <property type="entry name" value="HisKA"/>
    <property type="match status" value="1"/>
</dbReference>
<evidence type="ECO:0000313" key="13">
    <source>
        <dbReference type="Proteomes" id="UP000696931"/>
    </source>
</evidence>
<dbReference type="InterPro" id="IPR004358">
    <property type="entry name" value="Sig_transdc_His_kin-like_C"/>
</dbReference>
<dbReference type="GO" id="GO:0000155">
    <property type="term" value="F:phosphorelay sensor kinase activity"/>
    <property type="evidence" value="ECO:0007669"/>
    <property type="project" value="InterPro"/>
</dbReference>
<evidence type="ECO:0000256" key="4">
    <source>
        <dbReference type="ARBA" id="ARBA00022679"/>
    </source>
</evidence>
<evidence type="ECO:0000256" key="8">
    <source>
        <dbReference type="ARBA" id="ARBA00023012"/>
    </source>
</evidence>
<keyword evidence="4" id="KW-0808">Transferase</keyword>
<evidence type="ECO:0000259" key="10">
    <source>
        <dbReference type="PROSITE" id="PS50109"/>
    </source>
</evidence>
<gene>
    <name evidence="12" type="ORF">HZA61_08065</name>
</gene>
<dbReference type="Gene3D" id="1.10.287.130">
    <property type="match status" value="1"/>
</dbReference>
<dbReference type="SUPFAM" id="SSF52172">
    <property type="entry name" value="CheY-like"/>
    <property type="match status" value="1"/>
</dbReference>
<evidence type="ECO:0000256" key="6">
    <source>
        <dbReference type="ARBA" id="ARBA00022777"/>
    </source>
</evidence>
<keyword evidence="6" id="KW-0418">Kinase</keyword>
<name>A0A933SBF8_UNCEI</name>
<accession>A0A933SBF8</accession>
<evidence type="ECO:0000256" key="3">
    <source>
        <dbReference type="ARBA" id="ARBA00022553"/>
    </source>
</evidence>
<dbReference type="PANTHER" id="PTHR43065">
    <property type="entry name" value="SENSOR HISTIDINE KINASE"/>
    <property type="match status" value="1"/>
</dbReference>
<keyword evidence="5" id="KW-0547">Nucleotide-binding</keyword>
<dbReference type="Pfam" id="PF02518">
    <property type="entry name" value="HATPase_c"/>
    <property type="match status" value="1"/>
</dbReference>
<dbReference type="InterPro" id="IPR029016">
    <property type="entry name" value="GAF-like_dom_sf"/>
</dbReference>
<evidence type="ECO:0000259" key="11">
    <source>
        <dbReference type="PROSITE" id="PS50110"/>
    </source>
</evidence>
<dbReference type="InterPro" id="IPR003594">
    <property type="entry name" value="HATPase_dom"/>
</dbReference>
<keyword evidence="3 9" id="KW-0597">Phosphoprotein</keyword>
<dbReference type="InterPro" id="IPR011006">
    <property type="entry name" value="CheY-like_superfamily"/>
</dbReference>
<comment type="catalytic activity">
    <reaction evidence="1">
        <text>ATP + protein L-histidine = ADP + protein N-phospho-L-histidine.</text>
        <dbReference type="EC" id="2.7.13.3"/>
    </reaction>
</comment>
<dbReference type="PROSITE" id="PS50110">
    <property type="entry name" value="RESPONSE_REGULATORY"/>
    <property type="match status" value="1"/>
</dbReference>
<organism evidence="12 13">
    <name type="scientific">Eiseniibacteriota bacterium</name>
    <dbReference type="NCBI Taxonomy" id="2212470"/>
    <lineage>
        <taxon>Bacteria</taxon>
        <taxon>Candidatus Eiseniibacteriota</taxon>
    </lineage>
</organism>
<dbReference type="Gene3D" id="3.30.450.40">
    <property type="match status" value="1"/>
</dbReference>
<dbReference type="InterPro" id="IPR036097">
    <property type="entry name" value="HisK_dim/P_sf"/>
</dbReference>
<dbReference type="CDD" id="cd00082">
    <property type="entry name" value="HisKA"/>
    <property type="match status" value="1"/>
</dbReference>
<feature type="domain" description="Response regulatory" evidence="11">
    <location>
        <begin position="653"/>
        <end position="767"/>
    </location>
</feature>
<dbReference type="GO" id="GO:0005524">
    <property type="term" value="F:ATP binding"/>
    <property type="evidence" value="ECO:0007669"/>
    <property type="project" value="UniProtKB-KW"/>
</dbReference>
<reference evidence="12" key="1">
    <citation type="submission" date="2020-07" db="EMBL/GenBank/DDBJ databases">
        <title>Huge and variable diversity of episymbiotic CPR bacteria and DPANN archaea in groundwater ecosystems.</title>
        <authorList>
            <person name="He C.Y."/>
            <person name="Keren R."/>
            <person name="Whittaker M."/>
            <person name="Farag I.F."/>
            <person name="Doudna J."/>
            <person name="Cate J.H.D."/>
            <person name="Banfield J.F."/>
        </authorList>
    </citation>
    <scope>NUCLEOTIDE SEQUENCE</scope>
    <source>
        <strain evidence="12">NC_groundwater_1813_Pr3_B-0.1um_71_17</strain>
    </source>
</reference>
<dbReference type="InterPro" id="IPR001789">
    <property type="entry name" value="Sig_transdc_resp-reg_receiver"/>
</dbReference>
<dbReference type="AlphaFoldDB" id="A0A933SBF8"/>
<dbReference type="InterPro" id="IPR005467">
    <property type="entry name" value="His_kinase_dom"/>
</dbReference>
<dbReference type="Proteomes" id="UP000696931">
    <property type="component" value="Unassembled WGS sequence"/>
</dbReference>
<keyword evidence="7" id="KW-0067">ATP-binding</keyword>
<evidence type="ECO:0000256" key="9">
    <source>
        <dbReference type="PROSITE-ProRule" id="PRU00169"/>
    </source>
</evidence>
<dbReference type="SUPFAM" id="SSF55874">
    <property type="entry name" value="ATPase domain of HSP90 chaperone/DNA topoisomerase II/histidine kinase"/>
    <property type="match status" value="1"/>
</dbReference>
<dbReference type="PRINTS" id="PR00344">
    <property type="entry name" value="BCTRLSENSOR"/>
</dbReference>
<dbReference type="SMART" id="SM00448">
    <property type="entry name" value="REC"/>
    <property type="match status" value="1"/>
</dbReference>
<dbReference type="SMART" id="SM00387">
    <property type="entry name" value="HATPase_c"/>
    <property type="match status" value="1"/>
</dbReference>
<dbReference type="InterPro" id="IPR003661">
    <property type="entry name" value="HisK_dim/P_dom"/>
</dbReference>
<dbReference type="PANTHER" id="PTHR43065:SF46">
    <property type="entry name" value="C4-DICARBOXYLATE TRANSPORT SENSOR PROTEIN DCTB"/>
    <property type="match status" value="1"/>
</dbReference>
<evidence type="ECO:0000256" key="1">
    <source>
        <dbReference type="ARBA" id="ARBA00000085"/>
    </source>
</evidence>
<feature type="modified residue" description="4-aspartylphosphate" evidence="9">
    <location>
        <position position="702"/>
    </location>
</feature>
<comment type="caution">
    <text evidence="12">The sequence shown here is derived from an EMBL/GenBank/DDBJ whole genome shotgun (WGS) entry which is preliminary data.</text>
</comment>
<dbReference type="SMART" id="SM00388">
    <property type="entry name" value="HisKA"/>
    <property type="match status" value="1"/>
</dbReference>
<dbReference type="CDD" id="cd00156">
    <property type="entry name" value="REC"/>
    <property type="match status" value="1"/>
</dbReference>
<feature type="domain" description="Histidine kinase" evidence="10">
    <location>
        <begin position="422"/>
        <end position="635"/>
    </location>
</feature>
<dbReference type="EC" id="2.7.13.3" evidence="2"/>
<dbReference type="Gene3D" id="3.40.50.2300">
    <property type="match status" value="1"/>
</dbReference>
<dbReference type="InterPro" id="IPR036890">
    <property type="entry name" value="HATPase_C_sf"/>
</dbReference>